<evidence type="ECO:0000259" key="2">
    <source>
        <dbReference type="PROSITE" id="PS51194"/>
    </source>
</evidence>
<feature type="region of interest" description="Disordered" evidence="1">
    <location>
        <begin position="721"/>
        <end position="746"/>
    </location>
</feature>
<accession>A0ABX2K104</accession>
<sequence length="882" mass="97866">MFKNKGRLSNIEELSCAGGAQRAEDLAMKLDVLRQRRREEGRAAGLRRDQIVERVATFATGTPVANSLGELWVMQNYLRPDLLAAAGVADINDWGANFTTTVSTVEFNATGTSLRPVTRVGKFCNLPELLSLSSIFTDVVTRDEVPMALPKLRDGHRSVISMVPDQIVKDFITDLGWRLDNLDPRRPDKDNTLKCANDGRNVSLDPRMANLPAPAVSRASRTADEIMRIHHATSDRVYRDAETGEISPIHGGLQIVFCDRGTPSKDKRQFTIYGAMRDELIARGMPADKIAFIHDAVKPADKLALQHRCRSGEISVLIGSTEKMGTGTNVQTRATALHHVDVPWRPADLEQREGRIIRQGNQNDEVEILTYVTEGAFDTVMWQKVEAKAKFIEQVKRENVDVDEIEDLGGGDISGAAAETKAIATGDPRYVKQVQLDDDVKRLTALENAHLDAGVRRDRQRRDTEREFEATKKELANLDQIIDSITANGDKPVQVTVDGKAFAERKDAAAPFAAACRDAFLRLKNASSFDNRQLDVTFNGIGMTASRSYISSELRLTFNVPSTTVAIEDAELLATAPTISGDTHATKARGLLQRMENAYKDIPHHRTRLESRVGRLQGELDDFDNTSLGEFEHADELEAKRLELSTLSAQLRMEAQSEAAQAKALAAQERMLESGRQPGWTLELNPTPALVAESGLPDAASYRAAELLMQQHRANEYINEQRDKQRERERAAMDTEQPTRTHEDQTSGTVFSFRAECETDVEEFFNACEDADIPLDEVTMTTDELTPDVEVEFRSAPETTAEQLREIAANGTDLHVVEETLRPIPLADNTLERLDLSDSGLPEDAKNALQRLIDRQHSGEHRIPGRSAERDREAGGDHGLGQ</sequence>
<dbReference type="InterPro" id="IPR027417">
    <property type="entry name" value="P-loop_NTPase"/>
</dbReference>
<dbReference type="RefSeq" id="WP_174400364.1">
    <property type="nucleotide sequence ID" value="NZ_VBSB01000017.1"/>
</dbReference>
<evidence type="ECO:0000313" key="4">
    <source>
        <dbReference type="Proteomes" id="UP000708347"/>
    </source>
</evidence>
<dbReference type="SMART" id="SM00490">
    <property type="entry name" value="HELICc"/>
    <property type="match status" value="1"/>
</dbReference>
<gene>
    <name evidence="3" type="ORF">FEG63_24230</name>
</gene>
<evidence type="ECO:0000313" key="3">
    <source>
        <dbReference type="EMBL" id="NTY62647.1"/>
    </source>
</evidence>
<feature type="compositionally biased region" description="Basic and acidic residues" evidence="1">
    <location>
        <begin position="721"/>
        <end position="745"/>
    </location>
</feature>
<protein>
    <recommendedName>
        <fullName evidence="2">Helicase C-terminal domain-containing protein</fullName>
    </recommendedName>
</protein>
<feature type="domain" description="Helicase C-terminal" evidence="2">
    <location>
        <begin position="245"/>
        <end position="409"/>
    </location>
</feature>
<reference evidence="3 4" key="1">
    <citation type="submission" date="2019-05" db="EMBL/GenBank/DDBJ databases">
        <title>Mycolicibacterium sphagni ENV482 genome assembly.</title>
        <authorList>
            <person name="Chen W."/>
            <person name="Faulkner N.W."/>
            <person name="Hyman M.R."/>
        </authorList>
    </citation>
    <scope>NUCLEOTIDE SEQUENCE [LARGE SCALE GENOMIC DNA]</scope>
    <source>
        <strain evidence="3 4">ENV482</strain>
    </source>
</reference>
<organism evidence="3 4">
    <name type="scientific">Mycolicibacterium sphagni</name>
    <dbReference type="NCBI Taxonomy" id="1786"/>
    <lineage>
        <taxon>Bacteria</taxon>
        <taxon>Bacillati</taxon>
        <taxon>Actinomycetota</taxon>
        <taxon>Actinomycetes</taxon>
        <taxon>Mycobacteriales</taxon>
        <taxon>Mycobacteriaceae</taxon>
        <taxon>Mycolicibacterium</taxon>
    </lineage>
</organism>
<evidence type="ECO:0000256" key="1">
    <source>
        <dbReference type="SAM" id="MobiDB-lite"/>
    </source>
</evidence>
<dbReference type="Gene3D" id="3.40.50.300">
    <property type="entry name" value="P-loop containing nucleotide triphosphate hydrolases"/>
    <property type="match status" value="1"/>
</dbReference>
<proteinExistence type="predicted"/>
<dbReference type="Pfam" id="PF00271">
    <property type="entry name" value="Helicase_C"/>
    <property type="match status" value="1"/>
</dbReference>
<keyword evidence="4" id="KW-1185">Reference proteome</keyword>
<dbReference type="EMBL" id="VBSB01000017">
    <property type="protein sequence ID" value="NTY62647.1"/>
    <property type="molecule type" value="Genomic_DNA"/>
</dbReference>
<comment type="caution">
    <text evidence="3">The sequence shown here is derived from an EMBL/GenBank/DDBJ whole genome shotgun (WGS) entry which is preliminary data.</text>
</comment>
<feature type="compositionally biased region" description="Basic and acidic residues" evidence="1">
    <location>
        <begin position="852"/>
        <end position="876"/>
    </location>
</feature>
<dbReference type="InterPro" id="IPR001650">
    <property type="entry name" value="Helicase_C-like"/>
</dbReference>
<dbReference type="Proteomes" id="UP000708347">
    <property type="component" value="Unassembled WGS sequence"/>
</dbReference>
<dbReference type="PROSITE" id="PS51194">
    <property type="entry name" value="HELICASE_CTER"/>
    <property type="match status" value="1"/>
</dbReference>
<dbReference type="PANTHER" id="PTHR41313">
    <property type="entry name" value="ADENINE-SPECIFIC METHYLTRANSFERASE"/>
    <property type="match status" value="1"/>
</dbReference>
<dbReference type="PANTHER" id="PTHR41313:SF1">
    <property type="entry name" value="DNA METHYLASE ADENINE-SPECIFIC DOMAIN-CONTAINING PROTEIN"/>
    <property type="match status" value="1"/>
</dbReference>
<dbReference type="InterPro" id="IPR052933">
    <property type="entry name" value="DNA_Protect_Modify"/>
</dbReference>
<feature type="region of interest" description="Disordered" evidence="1">
    <location>
        <begin position="837"/>
        <end position="882"/>
    </location>
</feature>
<name>A0ABX2K104_9MYCO</name>
<dbReference type="SUPFAM" id="SSF52540">
    <property type="entry name" value="P-loop containing nucleoside triphosphate hydrolases"/>
    <property type="match status" value="1"/>
</dbReference>